<dbReference type="SMART" id="SM00028">
    <property type="entry name" value="TPR"/>
    <property type="match status" value="3"/>
</dbReference>
<dbReference type="AlphaFoldDB" id="A0A1Z5AXG1"/>
<geneLocation type="plasmid" evidence="2">
    <name>LMA_pa</name>
</geneLocation>
<dbReference type="Proteomes" id="UP000464233">
    <property type="component" value="Plasmid LMA_pa"/>
</dbReference>
<dbReference type="InterPro" id="IPR011990">
    <property type="entry name" value="TPR-like_helical_dom_sf"/>
</dbReference>
<dbReference type="InterPro" id="IPR053163">
    <property type="entry name" value="HTH-type_regulator_Rgg"/>
</dbReference>
<reference evidence="2 3" key="2">
    <citation type="submission" date="2015-04" db="EMBL/GenBank/DDBJ databases">
        <title>Carnobacterium maltaromaticum LMA28 plasmids.</title>
        <authorList>
            <person name="Cailliez-Grimal C."/>
            <person name="Iskandar C."/>
        </authorList>
    </citation>
    <scope>NUCLEOTIDE SEQUENCE [LARGE SCALE GENOMIC DNA]</scope>
    <source>
        <strain evidence="2 3">LMA28</strain>
        <plasmid evidence="3">Chromosome</plasmid>
    </source>
</reference>
<dbReference type="SMART" id="SM00530">
    <property type="entry name" value="HTH_XRE"/>
    <property type="match status" value="1"/>
</dbReference>
<evidence type="ECO:0000313" key="2">
    <source>
        <dbReference type="EMBL" id="CRI06726.1"/>
    </source>
</evidence>
<dbReference type="InterPro" id="IPR010982">
    <property type="entry name" value="Lambda_DNA-bd_dom_sf"/>
</dbReference>
<reference evidence="2 3" key="1">
    <citation type="submission" date="2015-04" db="EMBL/GenBank/DDBJ databases">
        <title>Carnobacterium maltaromaticum LMA28 complete chromosome sequence.</title>
        <authorList>
            <person name="Borges F."/>
            <person name="Cailliez-Grimal C."/>
        </authorList>
    </citation>
    <scope>NUCLEOTIDE SEQUENCE [LARGE SCALE GENOMIC DNA]</scope>
    <source>
        <strain evidence="2 3">LMA28</strain>
        <plasmid evidence="3">Chromosome</plasmid>
    </source>
</reference>
<dbReference type="SUPFAM" id="SSF47413">
    <property type="entry name" value="lambda repressor-like DNA-binding domains"/>
    <property type="match status" value="1"/>
</dbReference>
<dbReference type="Pfam" id="PF01381">
    <property type="entry name" value="HTH_3"/>
    <property type="match status" value="1"/>
</dbReference>
<gene>
    <name evidence="2" type="ORF">BN424_pa0061</name>
</gene>
<dbReference type="SUPFAM" id="SSF48452">
    <property type="entry name" value="TPR-like"/>
    <property type="match status" value="1"/>
</dbReference>
<dbReference type="GO" id="GO:0003677">
    <property type="term" value="F:DNA binding"/>
    <property type="evidence" value="ECO:0007669"/>
    <property type="project" value="InterPro"/>
</dbReference>
<dbReference type="RefSeq" id="WP_176455314.1">
    <property type="nucleotide sequence ID" value="NZ_LN846932.1"/>
</dbReference>
<sequence length="301" mass="34846">MTTKIGEEIKSKRLKRGLTQSQLAENICTQATISNLENGASVPTISILLKLAERLNIEFSNIYDYTLDNENKNNPIFKEVRELCSKVKHKEALELLETRIKFDELETIYDRKLYYYFMGITSLMSKKNPNDSIYYFNQVLDSEVERSIDFLDVSATNGIGIAYDLQNESDKALTYFDRSLDQLDELFTLIDTINESPEIAKIYYNTAKFYSKIGEYSKSVNLCNLGIRLLKNEGLSYYLDFLTYEKAFNSMKLGKKEESIRSYLHALAFADFNDNQVIVDIIRKDSVDFDIGKELNLKYMN</sequence>
<evidence type="ECO:0000313" key="3">
    <source>
        <dbReference type="Proteomes" id="UP000464233"/>
    </source>
</evidence>
<accession>A0A1Z5AXG1</accession>
<keyword evidence="2" id="KW-0614">Plasmid</keyword>
<protein>
    <recommendedName>
        <fullName evidence="1">HTH cro/C1-type domain-containing protein</fullName>
    </recommendedName>
</protein>
<organism evidence="2 3">
    <name type="scientific">Carnobacterium maltaromaticum</name>
    <name type="common">Carnobacterium piscicola</name>
    <dbReference type="NCBI Taxonomy" id="2751"/>
    <lineage>
        <taxon>Bacteria</taxon>
        <taxon>Bacillati</taxon>
        <taxon>Bacillota</taxon>
        <taxon>Bacilli</taxon>
        <taxon>Lactobacillales</taxon>
        <taxon>Carnobacteriaceae</taxon>
        <taxon>Carnobacterium</taxon>
    </lineage>
</organism>
<dbReference type="EMBL" id="LN846932">
    <property type="protein sequence ID" value="CRI06726.1"/>
    <property type="molecule type" value="Genomic_DNA"/>
</dbReference>
<dbReference type="PANTHER" id="PTHR37038">
    <property type="entry name" value="TRANSCRIPTIONAL REGULATOR-RELATED"/>
    <property type="match status" value="1"/>
</dbReference>
<dbReference type="InterPro" id="IPR019734">
    <property type="entry name" value="TPR_rpt"/>
</dbReference>
<feature type="domain" description="HTH cro/C1-type" evidence="1">
    <location>
        <begin position="9"/>
        <end position="62"/>
    </location>
</feature>
<evidence type="ECO:0000259" key="1">
    <source>
        <dbReference type="PROSITE" id="PS50943"/>
    </source>
</evidence>
<dbReference type="Gene3D" id="1.25.40.10">
    <property type="entry name" value="Tetratricopeptide repeat domain"/>
    <property type="match status" value="1"/>
</dbReference>
<proteinExistence type="predicted"/>
<name>A0A1Z5AXG1_CARML</name>
<dbReference type="CDD" id="cd00093">
    <property type="entry name" value="HTH_XRE"/>
    <property type="match status" value="1"/>
</dbReference>
<dbReference type="PROSITE" id="PS50943">
    <property type="entry name" value="HTH_CROC1"/>
    <property type="match status" value="1"/>
</dbReference>
<dbReference type="PANTHER" id="PTHR37038:SF14">
    <property type="entry name" value="TRANSCRIPTIONAL ACTIVATOR"/>
    <property type="match status" value="1"/>
</dbReference>
<dbReference type="InterPro" id="IPR001387">
    <property type="entry name" value="Cro/C1-type_HTH"/>
</dbReference>